<dbReference type="GO" id="GO:0120525">
    <property type="term" value="F:choline trimethylamine lyase activity"/>
    <property type="evidence" value="ECO:0007669"/>
    <property type="project" value="UniProtKB-EC"/>
</dbReference>
<evidence type="ECO:0000259" key="5">
    <source>
        <dbReference type="PROSITE" id="PS51554"/>
    </source>
</evidence>
<feature type="domain" description="Glycine radical" evidence="4">
    <location>
        <begin position="1"/>
        <end position="119"/>
    </location>
</feature>
<evidence type="ECO:0000313" key="7">
    <source>
        <dbReference type="Proteomes" id="UP001348492"/>
    </source>
</evidence>
<evidence type="ECO:0000256" key="1">
    <source>
        <dbReference type="ARBA" id="ARBA00022818"/>
    </source>
</evidence>
<dbReference type="PROSITE" id="PS51149">
    <property type="entry name" value="GLY_RADICAL_2"/>
    <property type="match status" value="1"/>
</dbReference>
<dbReference type="EC" id="4.3.99.4" evidence="6"/>
<reference evidence="6 7" key="1">
    <citation type="journal article" date="2023" name="PLoS ONE">
        <title>Genome-based metabolic and phylogenomic analysis of three Terrisporobacter species.</title>
        <authorList>
            <person name="Boer T."/>
            <person name="Bengelsdorf F.R."/>
            <person name="Bomeke M."/>
            <person name="Daniel R."/>
            <person name="Poehlein A."/>
        </authorList>
    </citation>
    <scope>NUCLEOTIDE SEQUENCE [LARGE SCALE GENOMIC DNA]</scope>
    <source>
        <strain evidence="6 7">DSM 1288</strain>
    </source>
</reference>
<sequence length="119" mass="12749">MNPITLEISNCIPTGRVIGTTPDGRKAGAPLKEGVSPYAGTGTDTPLAAIKSAAKMNPGLHSGDTLLNLILNHNLVSTPRVSNEILYLLVRVAGYSTQFVNFSREIQDTIIARNTHCEF</sequence>
<dbReference type="InterPro" id="IPR001150">
    <property type="entry name" value="Gly_radical"/>
</dbReference>
<proteinExistence type="predicted"/>
<keyword evidence="7" id="KW-1185">Reference proteome</keyword>
<dbReference type="PROSITE" id="PS51554">
    <property type="entry name" value="PFL"/>
    <property type="match status" value="1"/>
</dbReference>
<feature type="modified residue" description="Glycine radical" evidence="3">
    <location>
        <position position="94"/>
    </location>
</feature>
<evidence type="ECO:0000256" key="2">
    <source>
        <dbReference type="ARBA" id="ARBA00023239"/>
    </source>
</evidence>
<dbReference type="Proteomes" id="UP001348492">
    <property type="component" value="Chromosome"/>
</dbReference>
<feature type="domain" description="PFL" evidence="5">
    <location>
        <begin position="1"/>
        <end position="26"/>
    </location>
</feature>
<dbReference type="InterPro" id="IPR051215">
    <property type="entry name" value="GRE"/>
</dbReference>
<dbReference type="PANTHER" id="PTHR43641:SF2">
    <property type="entry name" value="DEHYDRATASE YBIW-RELATED"/>
    <property type="match status" value="1"/>
</dbReference>
<keyword evidence="2 6" id="KW-0456">Lyase</keyword>
<organism evidence="6 7">
    <name type="scientific">Terrisporobacter glycolicus ATCC 14880 = DSM 1288</name>
    <dbReference type="NCBI Taxonomy" id="1121315"/>
    <lineage>
        <taxon>Bacteria</taxon>
        <taxon>Bacillati</taxon>
        <taxon>Bacillota</taxon>
        <taxon>Clostridia</taxon>
        <taxon>Peptostreptococcales</taxon>
        <taxon>Peptostreptococcaceae</taxon>
        <taxon>Terrisporobacter</taxon>
    </lineage>
</organism>
<gene>
    <name evidence="6" type="primary">cutC_2</name>
    <name evidence="6" type="ORF">TEGL_31950</name>
</gene>
<accession>A0ABZ2EXR2</accession>
<protein>
    <submittedName>
        <fullName evidence="6">Choline trimethylamine-lyase</fullName>
        <ecNumber evidence="6">4.3.99.4</ecNumber>
    </submittedName>
</protein>
<keyword evidence="1 3" id="KW-0556">Organic radical</keyword>
<dbReference type="SUPFAM" id="SSF51998">
    <property type="entry name" value="PFL-like glycyl radical enzymes"/>
    <property type="match status" value="1"/>
</dbReference>
<dbReference type="EMBL" id="CP117523">
    <property type="protein sequence ID" value="WWD84751.1"/>
    <property type="molecule type" value="Genomic_DNA"/>
</dbReference>
<dbReference type="InterPro" id="IPR004184">
    <property type="entry name" value="PFL_dom"/>
</dbReference>
<dbReference type="RefSeq" id="WP_018591399.1">
    <property type="nucleotide sequence ID" value="NZ_CP117523.1"/>
</dbReference>
<evidence type="ECO:0000259" key="4">
    <source>
        <dbReference type="PROSITE" id="PS51149"/>
    </source>
</evidence>
<dbReference type="Gene3D" id="3.20.70.20">
    <property type="match status" value="2"/>
</dbReference>
<dbReference type="PANTHER" id="PTHR43641">
    <property type="entry name" value="FORMATE ACETYLTRANSFERASE 3-RELATED"/>
    <property type="match status" value="1"/>
</dbReference>
<evidence type="ECO:0000256" key="3">
    <source>
        <dbReference type="PROSITE-ProRule" id="PRU00493"/>
    </source>
</evidence>
<evidence type="ECO:0000313" key="6">
    <source>
        <dbReference type="EMBL" id="WWD84751.1"/>
    </source>
</evidence>
<name>A0ABZ2EXR2_9FIRM</name>